<dbReference type="AlphaFoldDB" id="A0A3S9QJY2"/>
<dbReference type="InterPro" id="IPR011527">
    <property type="entry name" value="ABC1_TM_dom"/>
</dbReference>
<keyword evidence="5 7" id="KW-1133">Transmembrane helix</keyword>
<dbReference type="InterPro" id="IPR003439">
    <property type="entry name" value="ABC_transporter-like_ATP-bd"/>
</dbReference>
<feature type="domain" description="ABC transporter" evidence="8">
    <location>
        <begin position="335"/>
        <end position="552"/>
    </location>
</feature>
<dbReference type="GO" id="GO:0005524">
    <property type="term" value="F:ATP binding"/>
    <property type="evidence" value="ECO:0007669"/>
    <property type="project" value="UniProtKB-KW"/>
</dbReference>
<dbReference type="RefSeq" id="WP_108726841.1">
    <property type="nucleotide sequence ID" value="NZ_CP029001.1"/>
</dbReference>
<proteinExistence type="predicted"/>
<feature type="domain" description="ABC transmembrane type-1" evidence="9">
    <location>
        <begin position="25"/>
        <end position="288"/>
    </location>
</feature>
<dbReference type="Gene3D" id="3.40.50.300">
    <property type="entry name" value="P-loop containing nucleotide triphosphate hydrolases"/>
    <property type="match status" value="1"/>
</dbReference>
<evidence type="ECO:0000259" key="8">
    <source>
        <dbReference type="PROSITE" id="PS50893"/>
    </source>
</evidence>
<protein>
    <submittedName>
        <fullName evidence="10">ABC transporter ATP-binding protein</fullName>
    </submittedName>
</protein>
<dbReference type="Pfam" id="PF00005">
    <property type="entry name" value="ABC_tran"/>
    <property type="match status" value="1"/>
</dbReference>
<evidence type="ECO:0000256" key="7">
    <source>
        <dbReference type="SAM" id="Phobius"/>
    </source>
</evidence>
<evidence type="ECO:0000313" key="11">
    <source>
        <dbReference type="Proteomes" id="UP000275951"/>
    </source>
</evidence>
<evidence type="ECO:0000313" key="10">
    <source>
        <dbReference type="EMBL" id="AZR06274.1"/>
    </source>
</evidence>
<comment type="subcellular location">
    <subcellularLocation>
        <location evidence="1">Cell membrane</location>
        <topology evidence="1">Multi-pass membrane protein</topology>
    </subcellularLocation>
</comment>
<feature type="transmembrane region" description="Helical" evidence="7">
    <location>
        <begin position="249"/>
        <end position="267"/>
    </location>
</feature>
<dbReference type="PROSITE" id="PS50893">
    <property type="entry name" value="ABC_TRANSPORTER_2"/>
    <property type="match status" value="1"/>
</dbReference>
<keyword evidence="6 7" id="KW-0472">Membrane</keyword>
<keyword evidence="2 7" id="KW-0812">Transmembrane</keyword>
<feature type="transmembrane region" description="Helical" evidence="7">
    <location>
        <begin position="163"/>
        <end position="182"/>
    </location>
</feature>
<evidence type="ECO:0000256" key="3">
    <source>
        <dbReference type="ARBA" id="ARBA00022741"/>
    </source>
</evidence>
<dbReference type="InterPro" id="IPR036640">
    <property type="entry name" value="ABC1_TM_sf"/>
</dbReference>
<feature type="transmembrane region" description="Helical" evidence="7">
    <location>
        <begin position="28"/>
        <end position="50"/>
    </location>
</feature>
<accession>A0A3S9QJY2</accession>
<dbReference type="Pfam" id="PF00664">
    <property type="entry name" value="ABC_membrane"/>
    <property type="match status" value="1"/>
</dbReference>
<dbReference type="InterPro" id="IPR003593">
    <property type="entry name" value="AAA+_ATPase"/>
</dbReference>
<evidence type="ECO:0000259" key="9">
    <source>
        <dbReference type="PROSITE" id="PS50929"/>
    </source>
</evidence>
<dbReference type="PROSITE" id="PS50929">
    <property type="entry name" value="ABC_TM1F"/>
    <property type="match status" value="1"/>
</dbReference>
<dbReference type="InterPro" id="IPR039421">
    <property type="entry name" value="Type_1_exporter"/>
</dbReference>
<keyword evidence="3" id="KW-0547">Nucleotide-binding</keyword>
<gene>
    <name evidence="10" type="ORF">EBQ10_02515</name>
</gene>
<name>A0A3S9QJY2_9ACTO</name>
<dbReference type="PANTHER" id="PTHR24221:SF653">
    <property type="entry name" value="TRANSPORT ATP-BINDING PROTEIN CYDC"/>
    <property type="match status" value="1"/>
</dbReference>
<dbReference type="SMART" id="SM00382">
    <property type="entry name" value="AAA"/>
    <property type="match status" value="1"/>
</dbReference>
<dbReference type="EMBL" id="CP033905">
    <property type="protein sequence ID" value="AZR06274.1"/>
    <property type="molecule type" value="Genomic_DNA"/>
</dbReference>
<dbReference type="GO" id="GO:0005886">
    <property type="term" value="C:plasma membrane"/>
    <property type="evidence" value="ECO:0007669"/>
    <property type="project" value="UniProtKB-SubCell"/>
</dbReference>
<evidence type="ECO:0000256" key="6">
    <source>
        <dbReference type="ARBA" id="ARBA00023136"/>
    </source>
</evidence>
<dbReference type="GO" id="GO:0016887">
    <property type="term" value="F:ATP hydrolysis activity"/>
    <property type="evidence" value="ECO:0007669"/>
    <property type="project" value="InterPro"/>
</dbReference>
<evidence type="ECO:0000256" key="2">
    <source>
        <dbReference type="ARBA" id="ARBA00022692"/>
    </source>
</evidence>
<evidence type="ECO:0000256" key="4">
    <source>
        <dbReference type="ARBA" id="ARBA00022840"/>
    </source>
</evidence>
<reference evidence="10 11" key="1">
    <citation type="submission" date="2018-11" db="EMBL/GenBank/DDBJ databases">
        <title>Multidrug-resistant genes are associated with an 42-kb island TGI1 carrying a complex class 1 integron in a Trueperella pyogenes.</title>
        <authorList>
            <person name="Dong W."/>
        </authorList>
    </citation>
    <scope>NUCLEOTIDE SEQUENCE [LARGE SCALE GENOMIC DNA]</scope>
    <source>
        <strain evidence="10 11">TP4</strain>
    </source>
</reference>
<dbReference type="SUPFAM" id="SSF52540">
    <property type="entry name" value="P-loop containing nucleoside triphosphate hydrolases"/>
    <property type="match status" value="1"/>
</dbReference>
<organism evidence="10 11">
    <name type="scientific">Trueperella pyogenes</name>
    <dbReference type="NCBI Taxonomy" id="1661"/>
    <lineage>
        <taxon>Bacteria</taxon>
        <taxon>Bacillati</taxon>
        <taxon>Actinomycetota</taxon>
        <taxon>Actinomycetes</taxon>
        <taxon>Actinomycetales</taxon>
        <taxon>Actinomycetaceae</taxon>
        <taxon>Trueperella</taxon>
    </lineage>
</organism>
<dbReference type="GO" id="GO:0034040">
    <property type="term" value="F:ATPase-coupled lipid transmembrane transporter activity"/>
    <property type="evidence" value="ECO:0007669"/>
    <property type="project" value="TreeGrafter"/>
</dbReference>
<feature type="transmembrane region" description="Helical" evidence="7">
    <location>
        <begin position="62"/>
        <end position="79"/>
    </location>
</feature>
<dbReference type="InterPro" id="IPR027417">
    <property type="entry name" value="P-loop_NTPase"/>
</dbReference>
<evidence type="ECO:0000256" key="1">
    <source>
        <dbReference type="ARBA" id="ARBA00004651"/>
    </source>
</evidence>
<keyword evidence="4 10" id="KW-0067">ATP-binding</keyword>
<dbReference type="GO" id="GO:0140359">
    <property type="term" value="F:ABC-type transporter activity"/>
    <property type="evidence" value="ECO:0007669"/>
    <property type="project" value="InterPro"/>
</dbReference>
<sequence length="556" mass="59946">MNEPTVRELVAWLTSITRPVHRPLIVSTIFRIVNLSCDILLFGYAGWAVYRALAGQMTALDIAWIIMIALVKAFAYYVEQFLGHFVAFKALELLRGYAFSRLWPQAPMVSMRSRSGDLLASLTRDVDRIEVVYAHTFAPVISAFIVPPAFLVTAGALLCWEVIAIPALAYLVAMAVVPALGARESLDSTSRQLGTRARMVAHVTDSVFGVEEVVGYGLERERLAQTDQLGGVIEDDAARSAMFRGLRRGLNIALSALAVIGVAYGGVSSGIDAGLVVAIAAGTLRLFEGPKGVEDAVGALDASLASARRIWRIAHGEDGVVDGDRPFPAGERVSVQWSNVTYSYPDAPRERPVLEEFSFHVPAGSHAAFVGRSGSGKTTAAQLALRFDDPTAGAIYINGVDIRSIRLDELRAHIALVSQRNQILDATVAENVRLGVPEASDDDVWQALDIACIADEIRAMPEGLQTATGQDGALLSGGQGQRLALARAVLMRPKVLILDEFSSNLNVDLDKQIRQKLANRLAGVTIIEITHVNGDDESIDHTAQFGLPCARRQDSA</sequence>
<dbReference type="Proteomes" id="UP000275951">
    <property type="component" value="Chromosome"/>
</dbReference>
<evidence type="ECO:0000256" key="5">
    <source>
        <dbReference type="ARBA" id="ARBA00022989"/>
    </source>
</evidence>
<feature type="transmembrane region" description="Helical" evidence="7">
    <location>
        <begin position="131"/>
        <end position="157"/>
    </location>
</feature>
<dbReference type="Gene3D" id="1.20.1560.10">
    <property type="entry name" value="ABC transporter type 1, transmembrane domain"/>
    <property type="match status" value="1"/>
</dbReference>
<dbReference type="PANTHER" id="PTHR24221">
    <property type="entry name" value="ATP-BINDING CASSETTE SUB-FAMILY B"/>
    <property type="match status" value="1"/>
</dbReference>
<dbReference type="SUPFAM" id="SSF90123">
    <property type="entry name" value="ABC transporter transmembrane region"/>
    <property type="match status" value="1"/>
</dbReference>